<dbReference type="InterPro" id="IPR040676">
    <property type="entry name" value="DUF5641"/>
</dbReference>
<evidence type="ECO:0000313" key="2">
    <source>
        <dbReference type="Proteomes" id="UP001152795"/>
    </source>
</evidence>
<organism evidence="1 2">
    <name type="scientific">Paramuricea clavata</name>
    <name type="common">Red gorgonian</name>
    <name type="synonym">Violescent sea-whip</name>
    <dbReference type="NCBI Taxonomy" id="317549"/>
    <lineage>
        <taxon>Eukaryota</taxon>
        <taxon>Metazoa</taxon>
        <taxon>Cnidaria</taxon>
        <taxon>Anthozoa</taxon>
        <taxon>Octocorallia</taxon>
        <taxon>Malacalcyonacea</taxon>
        <taxon>Plexauridae</taxon>
        <taxon>Paramuricea</taxon>
    </lineage>
</organism>
<comment type="caution">
    <text evidence="1">The sequence shown here is derived from an EMBL/GenBank/DDBJ whole genome shotgun (WGS) entry which is preliminary data.</text>
</comment>
<dbReference type="AlphaFoldDB" id="A0A6S7FW63"/>
<dbReference type="PANTHER" id="PTHR47331">
    <property type="entry name" value="PHD-TYPE DOMAIN-CONTAINING PROTEIN"/>
    <property type="match status" value="1"/>
</dbReference>
<dbReference type="EMBL" id="CACRXK020000129">
    <property type="protein sequence ID" value="CAB3978610.1"/>
    <property type="molecule type" value="Genomic_DNA"/>
</dbReference>
<gene>
    <name evidence="1" type="ORF">PACLA_8A013084</name>
</gene>
<name>A0A6S7FW63_PARCT</name>
<proteinExistence type="predicted"/>
<dbReference type="PANTHER" id="PTHR47331:SF1">
    <property type="entry name" value="GAG-LIKE PROTEIN"/>
    <property type="match status" value="1"/>
</dbReference>
<accession>A0A6S7FW63</accession>
<sequence>MSVCLKDPESMKSLNEINTDHMRKIVARLPYYNQSRWRDRASVILRERGSPPNFRDLTEFLQKRAQSENNPLYGNLKDSEKDNANRMKKEERKKREELISSFATQYGFKRPGSAYEKRALVCHVCRGDHNLQVCKKFLNMPTVERWKVVLESKLCFQCLSTGHYKRFCKESRCQVESCNRRHHELLHLASIKVEKSKVNEVTKRDATVQTNAANILPQVSRGTTALPVVAVKVHGADGREITTYALLDQASKASFIHTSLAKKLNLKGSRGTLSVKSLTGTISIETEKVNVVLESANQTSHGSRLLARDVIVTDSLDVQLKVAPTRDDVRAWKHLSDIDFPEVELEDILVLIGADNPEVFITHEIRAGGAEEPWGFKYKLGWALMGPTNRPQTSQVDVHLLQRTNADMEDIAFKNEVNRFFYEDGLGVVTSIKKAMSVEDKKAEKMMEESAVIVDGHYEIAEIREKSEVQQWRYCPSKENPSDDASRGLKPSEMTSECRWLVGPSFLKGPESSWPQTNLRKDIEEEDPEILIQSNVVVEVKRPAIYELLERYSSWNVLKAKIVWLTRFAFLLSHRLHRSHICPLGKPTIPELENAENDIIRMIQQQVFSEEYNALSKSGKVKISSSIAKLNPFIGENNIIRVGSRLEYAHISYNAKFPPILPKQHWKWLKPQRDVRVGDLVLVHEKKIPRGLWPIAIVRRVFPGRDNRIRTVEIKTKDTVLTRPIVNISLLEQCDN</sequence>
<protein>
    <submittedName>
        <fullName evidence="1">Uncharacterized protein</fullName>
    </submittedName>
</protein>
<dbReference type="OrthoDB" id="5984724at2759"/>
<dbReference type="Proteomes" id="UP001152795">
    <property type="component" value="Unassembled WGS sequence"/>
</dbReference>
<reference evidence="1" key="1">
    <citation type="submission" date="2020-04" db="EMBL/GenBank/DDBJ databases">
        <authorList>
            <person name="Alioto T."/>
            <person name="Alioto T."/>
            <person name="Gomez Garrido J."/>
        </authorList>
    </citation>
    <scope>NUCLEOTIDE SEQUENCE</scope>
    <source>
        <strain evidence="1">A484AB</strain>
    </source>
</reference>
<evidence type="ECO:0000313" key="1">
    <source>
        <dbReference type="EMBL" id="CAB3978610.1"/>
    </source>
</evidence>
<dbReference type="Pfam" id="PF18701">
    <property type="entry name" value="DUF5641"/>
    <property type="match status" value="1"/>
</dbReference>
<keyword evidence="2" id="KW-1185">Reference proteome</keyword>